<gene>
    <name evidence="2" type="ORF">FIM25_10025</name>
</gene>
<organism evidence="2 3">
    <name type="scientific">Desulfobotulus mexicanus</name>
    <dbReference type="NCBI Taxonomy" id="2586642"/>
    <lineage>
        <taxon>Bacteria</taxon>
        <taxon>Pseudomonadati</taxon>
        <taxon>Thermodesulfobacteriota</taxon>
        <taxon>Desulfobacteria</taxon>
        <taxon>Desulfobacterales</taxon>
        <taxon>Desulfobacteraceae</taxon>
        <taxon>Desulfobotulus</taxon>
    </lineage>
</organism>
<feature type="coiled-coil region" evidence="1">
    <location>
        <begin position="143"/>
        <end position="180"/>
    </location>
</feature>
<dbReference type="Proteomes" id="UP000321899">
    <property type="component" value="Unassembled WGS sequence"/>
</dbReference>
<comment type="caution">
    <text evidence="2">The sequence shown here is derived from an EMBL/GenBank/DDBJ whole genome shotgun (WGS) entry which is preliminary data.</text>
</comment>
<dbReference type="AlphaFoldDB" id="A0A5S5MFH3"/>
<accession>A0A5S5MFH3</accession>
<name>A0A5S5MFH3_9BACT</name>
<protein>
    <submittedName>
        <fullName evidence="2">Uncharacterized protein</fullName>
    </submittedName>
</protein>
<dbReference type="RefSeq" id="WP_139448817.1">
    <property type="nucleotide sequence ID" value="NZ_VDMB01000011.1"/>
</dbReference>
<reference evidence="2 3" key="1">
    <citation type="submission" date="2019-06" db="EMBL/GenBank/DDBJ databases">
        <title>Desulfobotulus mexicanus sp. nov., a novel sulfate-reducing bacterium isolated from the sediment of an alkaline crater lake in Mexico.</title>
        <authorList>
            <person name="Hirschler-Rea A."/>
        </authorList>
    </citation>
    <scope>NUCLEOTIDE SEQUENCE [LARGE SCALE GENOMIC DNA]</scope>
    <source>
        <strain evidence="2 3">PAR22N</strain>
    </source>
</reference>
<sequence>MTQDTFVIFLNHQKLSCFRYNQQSWRVFTLKGEESLPCKNINDLEGALKKFNEDYNASTQLENVSLHILLKDAEPDAPQTICRMVQQFQCKNWQLLQLSLFLDGLNLKPSDEDLNDHNWLNDNIFYLFSNILPYEDKKARAVHQSQETSREKLEKEIRLLQKEKNRLEQVVSSLNRMDMEQLVTFLPAIYQNFWGSIRPDELAAMAQTLQIPTIASPVQEPSPDTLLMLKKRLFNLPPREKERLKSFCKELPHKLRLRPEMQSFLEEENG</sequence>
<dbReference type="EMBL" id="VDMB01000011">
    <property type="protein sequence ID" value="TYT74481.1"/>
    <property type="molecule type" value="Genomic_DNA"/>
</dbReference>
<evidence type="ECO:0000313" key="3">
    <source>
        <dbReference type="Proteomes" id="UP000321899"/>
    </source>
</evidence>
<proteinExistence type="predicted"/>
<evidence type="ECO:0000313" key="2">
    <source>
        <dbReference type="EMBL" id="TYT74481.1"/>
    </source>
</evidence>
<keyword evidence="1" id="KW-0175">Coiled coil</keyword>
<dbReference type="OrthoDB" id="7009438at2"/>
<evidence type="ECO:0000256" key="1">
    <source>
        <dbReference type="SAM" id="Coils"/>
    </source>
</evidence>
<keyword evidence="3" id="KW-1185">Reference proteome</keyword>